<dbReference type="GO" id="GO:0004519">
    <property type="term" value="F:endonuclease activity"/>
    <property type="evidence" value="ECO:0007669"/>
    <property type="project" value="InterPro"/>
</dbReference>
<evidence type="ECO:0000313" key="2">
    <source>
        <dbReference type="EMBL" id="CAB4140245.1"/>
    </source>
</evidence>
<dbReference type="GO" id="GO:0008270">
    <property type="term" value="F:zinc ion binding"/>
    <property type="evidence" value="ECO:0007669"/>
    <property type="project" value="InterPro"/>
</dbReference>
<protein>
    <submittedName>
        <fullName evidence="2">HNHc domain containing protein</fullName>
    </submittedName>
</protein>
<organism evidence="2">
    <name type="scientific">uncultured Caudovirales phage</name>
    <dbReference type="NCBI Taxonomy" id="2100421"/>
    <lineage>
        <taxon>Viruses</taxon>
        <taxon>Duplodnaviria</taxon>
        <taxon>Heunggongvirae</taxon>
        <taxon>Uroviricota</taxon>
        <taxon>Caudoviricetes</taxon>
        <taxon>Peduoviridae</taxon>
        <taxon>Maltschvirus</taxon>
        <taxon>Maltschvirus maltsch</taxon>
    </lineage>
</organism>
<dbReference type="GO" id="GO:0003676">
    <property type="term" value="F:nucleic acid binding"/>
    <property type="evidence" value="ECO:0007669"/>
    <property type="project" value="InterPro"/>
</dbReference>
<sequence length="156" mass="17898">MPTVPRQSKCQTLGCKNNRARFGANCLEHGGTDAFPSKRYNITTGRKEAMAMYKTKHWDSMRKAQLSAHPLCAGCLSGGRIVQAKQVDHIFPWQQIGDHAFFRNIFQSLCLECHSSKTGMEKHGVFRRYGQPHEEYKAEDYERVMRTIYDAQDDPI</sequence>
<gene>
    <name evidence="2" type="ORF">UFOVP405_27</name>
</gene>
<evidence type="ECO:0000259" key="1">
    <source>
        <dbReference type="Pfam" id="PF01844"/>
    </source>
</evidence>
<dbReference type="Gene3D" id="1.10.30.50">
    <property type="match status" value="1"/>
</dbReference>
<proteinExistence type="predicted"/>
<name>A0A6J5M090_9CAUD</name>
<dbReference type="EMBL" id="LR796378">
    <property type="protein sequence ID" value="CAB4140245.1"/>
    <property type="molecule type" value="Genomic_DNA"/>
</dbReference>
<accession>A0A6J5M090</accession>
<reference evidence="2" key="1">
    <citation type="submission" date="2020-04" db="EMBL/GenBank/DDBJ databases">
        <authorList>
            <person name="Chiriac C."/>
            <person name="Salcher M."/>
            <person name="Ghai R."/>
            <person name="Kavagutti S V."/>
        </authorList>
    </citation>
    <scope>NUCLEOTIDE SEQUENCE</scope>
</reference>
<feature type="domain" description="HNH" evidence="1">
    <location>
        <begin position="72"/>
        <end position="118"/>
    </location>
</feature>
<dbReference type="InterPro" id="IPR002711">
    <property type="entry name" value="HNH"/>
</dbReference>
<dbReference type="Pfam" id="PF01844">
    <property type="entry name" value="HNH"/>
    <property type="match status" value="1"/>
</dbReference>